<name>A0A523ZIC7_UNCAE</name>
<proteinExistence type="predicted"/>
<keyword evidence="1" id="KW-0812">Transmembrane</keyword>
<feature type="domain" description="Nucleoside transporter/FeoB GTPase Gate" evidence="3">
    <location>
        <begin position="123"/>
        <end position="214"/>
    </location>
</feature>
<feature type="transmembrane region" description="Helical" evidence="1">
    <location>
        <begin position="192"/>
        <end position="212"/>
    </location>
</feature>
<evidence type="ECO:0000313" key="4">
    <source>
        <dbReference type="EMBL" id="TEU03543.1"/>
    </source>
</evidence>
<dbReference type="EMBL" id="SOHY01000042">
    <property type="protein sequence ID" value="TEU03543.1"/>
    <property type="molecule type" value="Genomic_DNA"/>
</dbReference>
<protein>
    <submittedName>
        <fullName evidence="4">Ferrous iron transporter B</fullName>
    </submittedName>
</protein>
<evidence type="ECO:0000259" key="2">
    <source>
        <dbReference type="Pfam" id="PF07664"/>
    </source>
</evidence>
<dbReference type="InterPro" id="IPR011642">
    <property type="entry name" value="Gate_dom"/>
</dbReference>
<evidence type="ECO:0000313" key="5">
    <source>
        <dbReference type="Proteomes" id="UP000316674"/>
    </source>
</evidence>
<feature type="transmembrane region" description="Helical" evidence="1">
    <location>
        <begin position="310"/>
        <end position="328"/>
    </location>
</feature>
<feature type="transmembrane region" description="Helical" evidence="1">
    <location>
        <begin position="380"/>
        <end position="401"/>
    </location>
</feature>
<comment type="caution">
    <text evidence="4">The sequence shown here is derived from an EMBL/GenBank/DDBJ whole genome shotgun (WGS) entry which is preliminary data.</text>
</comment>
<gene>
    <name evidence="4" type="ORF">E3I16_00670</name>
</gene>
<dbReference type="PANTHER" id="PTHR43185:SF1">
    <property type="entry name" value="FE(2+) TRANSPORTER FEOB"/>
    <property type="match status" value="1"/>
</dbReference>
<feature type="transmembrane region" description="Helical" evidence="1">
    <location>
        <begin position="218"/>
        <end position="237"/>
    </location>
</feature>
<reference evidence="4 5" key="1">
    <citation type="submission" date="2019-03" db="EMBL/GenBank/DDBJ databases">
        <title>Metabolic potential of uncultured bacteria and archaea associated with petroleum seepage in deep-sea sediments.</title>
        <authorList>
            <person name="Dong X."/>
            <person name="Hubert C."/>
        </authorList>
    </citation>
    <scope>NUCLEOTIDE SEQUENCE [LARGE SCALE GENOMIC DNA]</scope>
    <source>
        <strain evidence="4">E26_bin6</strain>
    </source>
</reference>
<dbReference type="Proteomes" id="UP000316674">
    <property type="component" value="Unassembled WGS sequence"/>
</dbReference>
<dbReference type="Pfam" id="PF07664">
    <property type="entry name" value="FeoB_C"/>
    <property type="match status" value="1"/>
</dbReference>
<dbReference type="PANTHER" id="PTHR43185">
    <property type="entry name" value="FERROUS IRON TRANSPORT PROTEIN B"/>
    <property type="match status" value="1"/>
</dbReference>
<dbReference type="GO" id="GO:0005886">
    <property type="term" value="C:plasma membrane"/>
    <property type="evidence" value="ECO:0007669"/>
    <property type="project" value="TreeGrafter"/>
</dbReference>
<feature type="transmembrane region" description="Helical" evidence="1">
    <location>
        <begin position="117"/>
        <end position="138"/>
    </location>
</feature>
<dbReference type="GO" id="GO:0015093">
    <property type="term" value="F:ferrous iron transmembrane transporter activity"/>
    <property type="evidence" value="ECO:0007669"/>
    <property type="project" value="InterPro"/>
</dbReference>
<feature type="transmembrane region" description="Helical" evidence="1">
    <location>
        <begin position="274"/>
        <end position="298"/>
    </location>
</feature>
<evidence type="ECO:0000256" key="1">
    <source>
        <dbReference type="SAM" id="Phobius"/>
    </source>
</evidence>
<feature type="transmembrane region" description="Helical" evidence="1">
    <location>
        <begin position="158"/>
        <end position="180"/>
    </location>
</feature>
<organism evidence="4 5">
    <name type="scientific">Aerophobetes bacterium</name>
    <dbReference type="NCBI Taxonomy" id="2030807"/>
    <lineage>
        <taxon>Bacteria</taxon>
        <taxon>Candidatus Aerophobota</taxon>
    </lineage>
</organism>
<accession>A0A523ZIC7</accession>
<sequence length="404" mass="44657">MLDVEQRWELIDKIAKRTIKFGKYRHTLKDAIAEITVKPLTGIPIAIAVLYGFWAFFVAFAGFFTDGFLVKLFDMHWLPWLQEIFPAGKESWLYYIFVGDPLAENCFEAFGMLTSGLFVVIGVVLPAIVAFYLVLIVLEDSGYLPRLAVLIDTVLHKIGLHGYAIVPSILSLGCNVPACTACRILETKKQRFIMRTILAIFIPCGAQLGIMLKVIPETVGWVILYLLAGYFILGFILSRIVPGESPELLLDIPSYQRPTFSNVGRKLWVRTSSFFTTAIPFVLLGVIIINVLHLMGVIDWLATGLGPLLSGWFGVPKETVGALIVAFLRKDLAVAQLSAIEMTKYQMVTSVVLVSIYFPCIATFVMLLKEGGVKGFLGSLAALVATVFLYGGLLHLIWILLGVA</sequence>
<dbReference type="InterPro" id="IPR050860">
    <property type="entry name" value="FeoB_GTPase"/>
</dbReference>
<feature type="domain" description="Ferrous iron transport protein B C-terminal" evidence="2">
    <location>
        <begin position="224"/>
        <end position="270"/>
    </location>
</feature>
<feature type="domain" description="Nucleoside transporter/FeoB GTPase Gate" evidence="3">
    <location>
        <begin position="276"/>
        <end position="373"/>
    </location>
</feature>
<evidence type="ECO:0000259" key="3">
    <source>
        <dbReference type="Pfam" id="PF07670"/>
    </source>
</evidence>
<dbReference type="InterPro" id="IPR011640">
    <property type="entry name" value="Fe2_transport_prot_B_C"/>
</dbReference>
<dbReference type="AlphaFoldDB" id="A0A523ZIC7"/>
<dbReference type="Pfam" id="PF07670">
    <property type="entry name" value="Gate"/>
    <property type="match status" value="2"/>
</dbReference>
<keyword evidence="1" id="KW-0472">Membrane</keyword>
<keyword evidence="1" id="KW-1133">Transmembrane helix</keyword>
<feature type="transmembrane region" description="Helical" evidence="1">
    <location>
        <begin position="43"/>
        <end position="65"/>
    </location>
</feature>
<feature type="transmembrane region" description="Helical" evidence="1">
    <location>
        <begin position="348"/>
        <end position="368"/>
    </location>
</feature>